<keyword evidence="1" id="KW-0472">Membrane</keyword>
<dbReference type="EMBL" id="NKFA01000042">
    <property type="protein sequence ID" value="OXI31897.1"/>
    <property type="molecule type" value="Genomic_DNA"/>
</dbReference>
<reference evidence="3" key="1">
    <citation type="submission" date="2017-06" db="EMBL/GenBank/DDBJ databases">
        <authorList>
            <person name="LiPuma J."/>
            <person name="Spilker T."/>
        </authorList>
    </citation>
    <scope>NUCLEOTIDE SEQUENCE [LARGE SCALE GENOMIC DNA]</scope>
    <source>
        <strain evidence="3">AU17325</strain>
    </source>
</reference>
<sequence>MSLSLSHPRKLGTIAFVAGVTCIVWCLFAVCSESDFLYVAAIVAFAFALTVDFSRRKKIESIETELNSNDATSVRRIVVNGIQVGTLPAREVAELKLSVLLDPAMYVSQLLSVGKTLLHGALATALVVPALVFWQVLIDLWIDPHHVAQIVSLLGRAVQSLASHGAMPEVFELLVQSTQRCVAAIWMITTAALTTFWPARYIPNVFRNRFHSMVRQLVNCPVDGTTQVCNH</sequence>
<feature type="transmembrane region" description="Helical" evidence="1">
    <location>
        <begin position="183"/>
        <end position="203"/>
    </location>
</feature>
<dbReference type="OrthoDB" id="9114029at2"/>
<accession>A0A228HP44</accession>
<protein>
    <submittedName>
        <fullName evidence="2">Uncharacterized protein</fullName>
    </submittedName>
</protein>
<feature type="transmembrane region" description="Helical" evidence="1">
    <location>
        <begin position="36"/>
        <end position="53"/>
    </location>
</feature>
<name>A0A228HP44_9BURK</name>
<evidence type="ECO:0000313" key="2">
    <source>
        <dbReference type="EMBL" id="OXI31897.1"/>
    </source>
</evidence>
<proteinExistence type="predicted"/>
<feature type="transmembrane region" description="Helical" evidence="1">
    <location>
        <begin position="117"/>
        <end position="137"/>
    </location>
</feature>
<dbReference type="AlphaFoldDB" id="A0A228HP44"/>
<keyword evidence="1" id="KW-1133">Transmembrane helix</keyword>
<comment type="caution">
    <text evidence="2">The sequence shown here is derived from an EMBL/GenBank/DDBJ whole genome shotgun (WGS) entry which is preliminary data.</text>
</comment>
<organism evidence="2 3">
    <name type="scientific">Burkholderia aenigmatica</name>
    <dbReference type="NCBI Taxonomy" id="2015348"/>
    <lineage>
        <taxon>Bacteria</taxon>
        <taxon>Pseudomonadati</taxon>
        <taxon>Pseudomonadota</taxon>
        <taxon>Betaproteobacteria</taxon>
        <taxon>Burkholderiales</taxon>
        <taxon>Burkholderiaceae</taxon>
        <taxon>Burkholderia</taxon>
        <taxon>Burkholderia cepacia complex</taxon>
    </lineage>
</organism>
<gene>
    <name evidence="2" type="ORF">CFB84_41610</name>
</gene>
<keyword evidence="1" id="KW-0812">Transmembrane</keyword>
<feature type="transmembrane region" description="Helical" evidence="1">
    <location>
        <begin position="12"/>
        <end position="30"/>
    </location>
</feature>
<evidence type="ECO:0000256" key="1">
    <source>
        <dbReference type="SAM" id="Phobius"/>
    </source>
</evidence>
<reference evidence="2 3" key="2">
    <citation type="submission" date="2017-08" db="EMBL/GenBank/DDBJ databases">
        <title>WGS of novel Burkholderia cepaca complex species.</title>
        <authorList>
            <person name="Lipuma J."/>
            <person name="Spilker T."/>
        </authorList>
    </citation>
    <scope>NUCLEOTIDE SEQUENCE [LARGE SCALE GENOMIC DNA]</scope>
    <source>
        <strain evidence="2 3">AU17325</strain>
    </source>
</reference>
<evidence type="ECO:0000313" key="3">
    <source>
        <dbReference type="Proteomes" id="UP000214600"/>
    </source>
</evidence>
<dbReference type="Proteomes" id="UP000214600">
    <property type="component" value="Unassembled WGS sequence"/>
</dbReference>
<dbReference type="RefSeq" id="WP_059888794.1">
    <property type="nucleotide sequence ID" value="NZ_CP091649.1"/>
</dbReference>